<dbReference type="Proteomes" id="UP000078046">
    <property type="component" value="Unassembled WGS sequence"/>
</dbReference>
<dbReference type="PROSITE" id="PS50082">
    <property type="entry name" value="WD_REPEATS_2"/>
    <property type="match status" value="1"/>
</dbReference>
<proteinExistence type="inferred from homology"/>
<dbReference type="OrthoDB" id="10261376at2759"/>
<keyword evidence="10" id="KW-0966">Cell projection</keyword>
<dbReference type="PANTHER" id="PTHR12442">
    <property type="entry name" value="DYNEIN INTERMEDIATE CHAIN"/>
    <property type="match status" value="1"/>
</dbReference>
<dbReference type="GO" id="GO:0036158">
    <property type="term" value="P:outer dynein arm assembly"/>
    <property type="evidence" value="ECO:0007669"/>
    <property type="project" value="TreeGrafter"/>
</dbReference>
<evidence type="ECO:0000256" key="6">
    <source>
        <dbReference type="ARBA" id="ARBA00022737"/>
    </source>
</evidence>
<dbReference type="GO" id="GO:0045503">
    <property type="term" value="F:dynein light chain binding"/>
    <property type="evidence" value="ECO:0007669"/>
    <property type="project" value="TreeGrafter"/>
</dbReference>
<evidence type="ECO:0000256" key="1">
    <source>
        <dbReference type="ARBA" id="ARBA00004430"/>
    </source>
</evidence>
<evidence type="ECO:0000256" key="9">
    <source>
        <dbReference type="ARBA" id="ARBA00023212"/>
    </source>
</evidence>
<accession>A0A177AZS7</accession>
<evidence type="ECO:0000256" key="10">
    <source>
        <dbReference type="ARBA" id="ARBA00023273"/>
    </source>
</evidence>
<dbReference type="PANTHER" id="PTHR12442:SF11">
    <property type="entry name" value="DYNEIN AXONEMAL INTERMEDIATE CHAIN 1"/>
    <property type="match status" value="1"/>
</dbReference>
<dbReference type="InterPro" id="IPR036322">
    <property type="entry name" value="WD40_repeat_dom_sf"/>
</dbReference>
<evidence type="ECO:0000256" key="3">
    <source>
        <dbReference type="ARBA" id="ARBA00022490"/>
    </source>
</evidence>
<feature type="compositionally biased region" description="Basic and acidic residues" evidence="12">
    <location>
        <begin position="14"/>
        <end position="24"/>
    </location>
</feature>
<dbReference type="GO" id="GO:0003341">
    <property type="term" value="P:cilium movement"/>
    <property type="evidence" value="ECO:0007669"/>
    <property type="project" value="TreeGrafter"/>
</dbReference>
<dbReference type="InterPro" id="IPR015943">
    <property type="entry name" value="WD40/YVTN_repeat-like_dom_sf"/>
</dbReference>
<dbReference type="Gene3D" id="2.130.10.10">
    <property type="entry name" value="YVTN repeat-like/Quinoprotein amine dehydrogenase"/>
    <property type="match status" value="2"/>
</dbReference>
<dbReference type="SMART" id="SM00320">
    <property type="entry name" value="WD40"/>
    <property type="match status" value="5"/>
</dbReference>
<evidence type="ECO:0000256" key="8">
    <source>
        <dbReference type="ARBA" id="ARBA00023175"/>
    </source>
</evidence>
<keyword evidence="6" id="KW-0677">Repeat</keyword>
<name>A0A177AZS7_9BILA</name>
<comment type="similarity">
    <text evidence="2">Belongs to the dynein intermediate chain family.</text>
</comment>
<dbReference type="GO" id="GO:0005874">
    <property type="term" value="C:microtubule"/>
    <property type="evidence" value="ECO:0007669"/>
    <property type="project" value="UniProtKB-KW"/>
</dbReference>
<dbReference type="EMBL" id="LWCA01000806">
    <property type="protein sequence ID" value="OAF66873.1"/>
    <property type="molecule type" value="Genomic_DNA"/>
</dbReference>
<keyword evidence="5" id="KW-0493">Microtubule</keyword>
<keyword evidence="3" id="KW-0963">Cytoplasm</keyword>
<evidence type="ECO:0000313" key="13">
    <source>
        <dbReference type="EMBL" id="OAF66873.1"/>
    </source>
</evidence>
<feature type="region of interest" description="Disordered" evidence="12">
    <location>
        <begin position="1"/>
        <end position="27"/>
    </location>
</feature>
<evidence type="ECO:0000256" key="11">
    <source>
        <dbReference type="PROSITE-ProRule" id="PRU00221"/>
    </source>
</evidence>
<dbReference type="Pfam" id="PF00400">
    <property type="entry name" value="WD40"/>
    <property type="match status" value="1"/>
</dbReference>
<gene>
    <name evidence="13" type="ORF">A3Q56_05429</name>
</gene>
<comment type="subcellular location">
    <subcellularLocation>
        <location evidence="1">Cytoplasm</location>
        <location evidence="1">Cytoskeleton</location>
        <location evidence="1">Cilium axoneme</location>
    </subcellularLocation>
</comment>
<reference evidence="13 14" key="1">
    <citation type="submission" date="2016-04" db="EMBL/GenBank/DDBJ databases">
        <title>The genome of Intoshia linei affirms orthonectids as highly simplified spiralians.</title>
        <authorList>
            <person name="Mikhailov K.V."/>
            <person name="Slusarev G.S."/>
            <person name="Nikitin M.A."/>
            <person name="Logacheva M.D."/>
            <person name="Penin A."/>
            <person name="Aleoshin V."/>
            <person name="Panchin Y.V."/>
        </authorList>
    </citation>
    <scope>NUCLEOTIDE SEQUENCE [LARGE SCALE GENOMIC DNA]</scope>
    <source>
        <strain evidence="13">Intl2013</strain>
        <tissue evidence="13">Whole animal</tissue>
    </source>
</reference>
<sequence length="666" mass="77384">MVKQGRKLVGGIASERKKSYRRDDDDMSTLEATEDGWIHGRNTIEKPMNQLQLTEKELKEEHTRILTANNPHAPKNLVQYNYKEQKYILIQNIDQIAHNFSMCGHLLFKSTEEGQDQLKYNERQSEANNVVKADNGQTTETADYDGTKKIHNQFNYNDRASQTYNNPLREHGSQTQQPAKTVIADTVNQANIFDAYEKDFMKQKKTKEKKEKIPKKTNDVKKNYNDNQSEDIGKVAKAATITERMVNQNTYDDVTMDFKYWEDVSDEYRDKQGSLLPLWKFMSEKSKKMVVTSIQWHPVYNDLFGASFGSFEFRKDTKGMFMFFSLKNPSYPDYTFETNVGIMSFNIHPENHSLVVLGMADGTVGVIDVTKLNENFLYKSSATNGKHSDPVWEVRWTNDNNATNLNFYSVSSDSRVSKWVMIKDEIEYRDVIQLPINEPQEEKTIKSEKKIDIRDGGFTFDFHPQKDYKYIVGSRKGKLYLCCKLYSSRFLKIFNAHTMTIYRVTWNKYNTDLFITCSADWTICIWNQNSTDDEPLFTFDVGASVEDVCWAPYSSTVFAAVTIEGVAIVYDIAVNKYDYICKQTITTKKKTKLTKISFNPVYPIIIVGDDRGHISCLKLSPNLRIRMKEKKTLEVQKPEEKLAERYEYEKNKLEKILSNMRKNDKK</sequence>
<dbReference type="InterPro" id="IPR001680">
    <property type="entry name" value="WD40_rpt"/>
</dbReference>
<evidence type="ECO:0000256" key="5">
    <source>
        <dbReference type="ARBA" id="ARBA00022701"/>
    </source>
</evidence>
<dbReference type="GO" id="GO:0036157">
    <property type="term" value="C:outer dynein arm"/>
    <property type="evidence" value="ECO:0007669"/>
    <property type="project" value="TreeGrafter"/>
</dbReference>
<keyword evidence="7" id="KW-0243">Dynein</keyword>
<dbReference type="AlphaFoldDB" id="A0A177AZS7"/>
<evidence type="ECO:0000256" key="4">
    <source>
        <dbReference type="ARBA" id="ARBA00022574"/>
    </source>
</evidence>
<dbReference type="SUPFAM" id="SSF50978">
    <property type="entry name" value="WD40 repeat-like"/>
    <property type="match status" value="1"/>
</dbReference>
<evidence type="ECO:0000256" key="12">
    <source>
        <dbReference type="SAM" id="MobiDB-lite"/>
    </source>
</evidence>
<keyword evidence="4 11" id="KW-0853">WD repeat</keyword>
<keyword evidence="8" id="KW-0505">Motor protein</keyword>
<protein>
    <submittedName>
        <fullName evidence="13">Axonemal dynein intermediate chain 1</fullName>
    </submittedName>
</protein>
<feature type="repeat" description="WD" evidence="11">
    <location>
        <begin position="494"/>
        <end position="527"/>
    </location>
</feature>
<dbReference type="InterPro" id="IPR050687">
    <property type="entry name" value="Dynein_IC"/>
</dbReference>
<evidence type="ECO:0000313" key="14">
    <source>
        <dbReference type="Proteomes" id="UP000078046"/>
    </source>
</evidence>
<evidence type="ECO:0000256" key="2">
    <source>
        <dbReference type="ARBA" id="ARBA00011059"/>
    </source>
</evidence>
<dbReference type="GO" id="GO:0045504">
    <property type="term" value="F:dynein heavy chain binding"/>
    <property type="evidence" value="ECO:0007669"/>
    <property type="project" value="TreeGrafter"/>
</dbReference>
<keyword evidence="9" id="KW-0206">Cytoskeleton</keyword>
<organism evidence="13 14">
    <name type="scientific">Intoshia linei</name>
    <dbReference type="NCBI Taxonomy" id="1819745"/>
    <lineage>
        <taxon>Eukaryota</taxon>
        <taxon>Metazoa</taxon>
        <taxon>Spiralia</taxon>
        <taxon>Lophotrochozoa</taxon>
        <taxon>Mesozoa</taxon>
        <taxon>Orthonectida</taxon>
        <taxon>Rhopaluridae</taxon>
        <taxon>Intoshia</taxon>
    </lineage>
</organism>
<keyword evidence="14" id="KW-1185">Reference proteome</keyword>
<evidence type="ECO:0000256" key="7">
    <source>
        <dbReference type="ARBA" id="ARBA00023017"/>
    </source>
</evidence>
<comment type="caution">
    <text evidence="13">The sequence shown here is derived from an EMBL/GenBank/DDBJ whole genome shotgun (WGS) entry which is preliminary data.</text>
</comment>